<keyword evidence="2" id="KW-0442">Lipid degradation</keyword>
<evidence type="ECO:0000259" key="7">
    <source>
        <dbReference type="Pfam" id="PF13091"/>
    </source>
</evidence>
<dbReference type="GO" id="GO:0005739">
    <property type="term" value="C:mitochondrion"/>
    <property type="evidence" value="ECO:0007669"/>
    <property type="project" value="TreeGrafter"/>
</dbReference>
<organism evidence="8">
    <name type="scientific">Corethrella appendiculata</name>
    <dbReference type="NCBI Taxonomy" id="1370023"/>
    <lineage>
        <taxon>Eukaryota</taxon>
        <taxon>Metazoa</taxon>
        <taxon>Ecdysozoa</taxon>
        <taxon>Arthropoda</taxon>
        <taxon>Hexapoda</taxon>
        <taxon>Insecta</taxon>
        <taxon>Pterygota</taxon>
        <taxon>Neoptera</taxon>
        <taxon>Endopterygota</taxon>
        <taxon>Diptera</taxon>
        <taxon>Nematocera</taxon>
        <taxon>Culicoidea</taxon>
        <taxon>Chaoboridae</taxon>
        <taxon>Corethrella</taxon>
    </lineage>
</organism>
<evidence type="ECO:0000256" key="3">
    <source>
        <dbReference type="ARBA" id="ARBA00023098"/>
    </source>
</evidence>
<dbReference type="PANTHER" id="PTHR43856:SF1">
    <property type="entry name" value="MITOCHONDRIAL CARDIOLIPIN HYDROLASE"/>
    <property type="match status" value="1"/>
</dbReference>
<dbReference type="InterPro" id="IPR051406">
    <property type="entry name" value="PLD_domain"/>
</dbReference>
<feature type="non-terminal residue" evidence="8">
    <location>
        <position position="1"/>
    </location>
</feature>
<dbReference type="GO" id="GO:0034587">
    <property type="term" value="P:piRNA processing"/>
    <property type="evidence" value="ECO:0007669"/>
    <property type="project" value="TreeGrafter"/>
</dbReference>
<evidence type="ECO:0000256" key="5">
    <source>
        <dbReference type="ARBA" id="ARBA00040549"/>
    </source>
</evidence>
<dbReference type="AlphaFoldDB" id="U5EGE4"/>
<evidence type="ECO:0000256" key="4">
    <source>
        <dbReference type="ARBA" id="ARBA00038012"/>
    </source>
</evidence>
<keyword evidence="1" id="KW-0378">Hydrolase</keyword>
<dbReference type="GO" id="GO:0016891">
    <property type="term" value="F:RNA endonuclease activity producing 5'-phosphomonoesters, hydrolytic mechanism"/>
    <property type="evidence" value="ECO:0007669"/>
    <property type="project" value="TreeGrafter"/>
</dbReference>
<evidence type="ECO:0000256" key="2">
    <source>
        <dbReference type="ARBA" id="ARBA00022963"/>
    </source>
</evidence>
<dbReference type="GO" id="GO:0016042">
    <property type="term" value="P:lipid catabolic process"/>
    <property type="evidence" value="ECO:0007669"/>
    <property type="project" value="UniProtKB-KW"/>
</dbReference>
<evidence type="ECO:0000313" key="8">
    <source>
        <dbReference type="EMBL" id="JAB56395.1"/>
    </source>
</evidence>
<dbReference type="InterPro" id="IPR025202">
    <property type="entry name" value="PLD-like_dom"/>
</dbReference>
<sequence>GKYAGAVLVFSVGSEILYRVWCRVYQCLKSDPASGNKWELNEVIFSNSNLNKTNETTVDRIIHYINSAKRSINLAMYICTVNNIYEALMNAHQRGVQIRVVSCKSMTHSSGSQIQKLIGKGIEVRIDGSLDKLMHHKFCLIDVDWIENFPTKANLGYGKKLVDTPLDILKPIQIPKSGIILTGSMNWTMQAVTNNFDNIMVISNQYIIKQYQMEFQRIWFEFSAASN</sequence>
<reference evidence="8" key="1">
    <citation type="journal article" date="2014" name="Insect Biochem. Mol. Biol.">
        <title>An insight into the sialome of the frog biting fly, Corethrella appendiculata.</title>
        <authorList>
            <person name="Ribeiro J.M.C."/>
            <person name="Chagas A.C."/>
            <person name="Pham V.M."/>
            <person name="Lounibos L.P."/>
            <person name="Calvo E."/>
        </authorList>
    </citation>
    <scope>NUCLEOTIDE SEQUENCE</scope>
    <source>
        <tissue evidence="8">Salivary glands</tissue>
    </source>
</reference>
<accession>U5EGE4</accession>
<dbReference type="SUPFAM" id="SSF56024">
    <property type="entry name" value="Phospholipase D/nuclease"/>
    <property type="match status" value="1"/>
</dbReference>
<dbReference type="Gene3D" id="3.30.870.10">
    <property type="entry name" value="Endonuclease Chain A"/>
    <property type="match status" value="1"/>
</dbReference>
<evidence type="ECO:0000256" key="6">
    <source>
        <dbReference type="ARBA" id="ARBA00043167"/>
    </source>
</evidence>
<name>U5EGE4_9DIPT</name>
<comment type="similarity">
    <text evidence="4">Belongs to the phospholipase D family. MitoPLD/Zucchini subfamily.</text>
</comment>
<proteinExistence type="evidence at transcript level"/>
<evidence type="ECO:0000256" key="1">
    <source>
        <dbReference type="ARBA" id="ARBA00022801"/>
    </source>
</evidence>
<keyword evidence="3" id="KW-0443">Lipid metabolism</keyword>
<feature type="domain" description="Phospholipase D-like" evidence="7">
    <location>
        <begin position="61"/>
        <end position="219"/>
    </location>
</feature>
<dbReference type="Pfam" id="PF13091">
    <property type="entry name" value="PLDc_2"/>
    <property type="match status" value="1"/>
</dbReference>
<protein>
    <recommendedName>
        <fullName evidence="5">Mitochondrial cardiolipin hydrolase</fullName>
    </recommendedName>
    <alternativeName>
        <fullName evidence="6">Mitochondrial phospholipase</fullName>
    </alternativeName>
</protein>
<dbReference type="PANTHER" id="PTHR43856">
    <property type="entry name" value="CARDIOLIPIN HYDROLASE"/>
    <property type="match status" value="1"/>
</dbReference>
<dbReference type="EMBL" id="GANO01003476">
    <property type="protein sequence ID" value="JAB56395.1"/>
    <property type="molecule type" value="mRNA"/>
</dbReference>